<evidence type="ECO:0000313" key="1">
    <source>
        <dbReference type="EMBL" id="KAF6173619.1"/>
    </source>
</evidence>
<dbReference type="EMBL" id="JACGCM010000333">
    <property type="protein sequence ID" value="KAF6173619.1"/>
    <property type="molecule type" value="Genomic_DNA"/>
</dbReference>
<name>A0A7J7P2E2_9MAGN</name>
<comment type="caution">
    <text evidence="1">The sequence shown here is derived from an EMBL/GenBank/DDBJ whole genome shotgun (WGS) entry which is preliminary data.</text>
</comment>
<keyword evidence="2" id="KW-1185">Reference proteome</keyword>
<protein>
    <submittedName>
        <fullName evidence="1">Uncharacterized protein</fullName>
    </submittedName>
</protein>
<proteinExistence type="predicted"/>
<dbReference type="AlphaFoldDB" id="A0A7J7P2E2"/>
<gene>
    <name evidence="1" type="ORF">GIB67_022978</name>
</gene>
<evidence type="ECO:0000313" key="2">
    <source>
        <dbReference type="Proteomes" id="UP000541444"/>
    </source>
</evidence>
<organism evidence="1 2">
    <name type="scientific">Kingdonia uniflora</name>
    <dbReference type="NCBI Taxonomy" id="39325"/>
    <lineage>
        <taxon>Eukaryota</taxon>
        <taxon>Viridiplantae</taxon>
        <taxon>Streptophyta</taxon>
        <taxon>Embryophyta</taxon>
        <taxon>Tracheophyta</taxon>
        <taxon>Spermatophyta</taxon>
        <taxon>Magnoliopsida</taxon>
        <taxon>Ranunculales</taxon>
        <taxon>Circaeasteraceae</taxon>
        <taxon>Kingdonia</taxon>
    </lineage>
</organism>
<dbReference type="OrthoDB" id="1111569at2759"/>
<dbReference type="Proteomes" id="UP000541444">
    <property type="component" value="Unassembled WGS sequence"/>
</dbReference>
<accession>A0A7J7P2E2</accession>
<sequence>MKSTLDELYSTKLDVVLSQQKLEKFFHGAKNIDKMLCMGKTDSDKRGLGYNEPLPNAKNPQITKFVKATASTSVPKHNMISTTHNHSKRVSYSHIYYCGLCGRKGHISYYCKFLGPYQPYAHLFNGRINKSNVISTNVKSENVSRWFSQETSARRILRSI</sequence>
<reference evidence="1 2" key="1">
    <citation type="journal article" date="2020" name="IScience">
        <title>Genome Sequencing of the Endangered Kingdonia uniflora (Circaeasteraceae, Ranunculales) Reveals Potential Mechanisms of Evolutionary Specialization.</title>
        <authorList>
            <person name="Sun Y."/>
            <person name="Deng T."/>
            <person name="Zhang A."/>
            <person name="Moore M.J."/>
            <person name="Landis J.B."/>
            <person name="Lin N."/>
            <person name="Zhang H."/>
            <person name="Zhang X."/>
            <person name="Huang J."/>
            <person name="Zhang X."/>
            <person name="Sun H."/>
            <person name="Wang H."/>
        </authorList>
    </citation>
    <scope>NUCLEOTIDE SEQUENCE [LARGE SCALE GENOMIC DNA]</scope>
    <source>
        <strain evidence="1">TB1705</strain>
        <tissue evidence="1">Leaf</tissue>
    </source>
</reference>